<evidence type="ECO:0000256" key="2">
    <source>
        <dbReference type="ARBA" id="ARBA00004328"/>
    </source>
</evidence>
<keyword evidence="4 9" id="KW-0167">Capsid protein</keyword>
<name>V5V388_9VIRU</name>
<dbReference type="GO" id="GO:1990904">
    <property type="term" value="C:ribonucleoprotein complex"/>
    <property type="evidence" value="ECO:0007669"/>
    <property type="project" value="UniProtKB-KW"/>
</dbReference>
<proteinExistence type="predicted"/>
<evidence type="ECO:0000256" key="1">
    <source>
        <dbReference type="ARBA" id="ARBA00004032"/>
    </source>
</evidence>
<comment type="subcellular location">
    <subcellularLocation>
        <location evidence="2">Virion</location>
    </subcellularLocation>
</comment>
<dbReference type="InterPro" id="IPR000052">
    <property type="entry name" value="Pltvir_coat"/>
</dbReference>
<protein>
    <submittedName>
        <fullName evidence="9">Putative coat protein</fullName>
    </submittedName>
</protein>
<reference evidence="9" key="1">
    <citation type="submission" date="2013-07" db="EMBL/GenBank/DDBJ databases">
        <title>Ambrosia asymptomatic virus 1- a new Mandarivirus.</title>
        <authorList>
            <person name="Dutta M."/>
            <person name="Sokhandan Bashir N."/>
            <person name="Melcher U.K."/>
        </authorList>
    </citation>
    <scope>NUCLEOTIDE SEQUENCE</scope>
    <source>
        <strain evidence="9">05TGP00321</strain>
    </source>
</reference>
<dbReference type="KEGG" id="vg:65102609"/>
<keyword evidence="5" id="KW-0946">Virion</keyword>
<dbReference type="Pfam" id="PF00286">
    <property type="entry name" value="Flexi_CP"/>
    <property type="match status" value="1"/>
</dbReference>
<dbReference type="GeneID" id="65102609"/>
<dbReference type="PRINTS" id="PR00232">
    <property type="entry name" value="POTXCARLCOAT"/>
</dbReference>
<evidence type="ECO:0000313" key="10">
    <source>
        <dbReference type="Proteomes" id="UP000680508"/>
    </source>
</evidence>
<keyword evidence="6" id="KW-0687">Ribonucleoprotein</keyword>
<evidence type="ECO:0000256" key="4">
    <source>
        <dbReference type="ARBA" id="ARBA00022561"/>
    </source>
</evidence>
<dbReference type="GO" id="GO:0019029">
    <property type="term" value="C:helical viral capsid"/>
    <property type="evidence" value="ECO:0007669"/>
    <property type="project" value="UniProtKB-KW"/>
</dbReference>
<dbReference type="EMBL" id="KF421905">
    <property type="protein sequence ID" value="AHB87037.1"/>
    <property type="molecule type" value="Genomic_RNA"/>
</dbReference>
<dbReference type="GO" id="GO:0005198">
    <property type="term" value="F:structural molecule activity"/>
    <property type="evidence" value="ECO:0007669"/>
    <property type="project" value="InterPro"/>
</dbReference>
<feature type="compositionally biased region" description="Low complexity" evidence="7">
    <location>
        <begin position="65"/>
        <end position="75"/>
    </location>
</feature>
<organism evidence="9 10">
    <name type="scientific">Potexvirus nesignambrosiae</name>
    <dbReference type="NCBI Taxonomy" id="1417304"/>
    <lineage>
        <taxon>Viruses</taxon>
        <taxon>Riboviria</taxon>
        <taxon>Orthornavirae</taxon>
        <taxon>Kitrinoviricota</taxon>
        <taxon>Alsuviricetes</taxon>
        <taxon>Tymovirales</taxon>
        <taxon>Alphaflexiviridae</taxon>
        <taxon>Potexvirus</taxon>
    </lineage>
</organism>
<sequence>MSTREELERQLAEAETDEQKTELQSKIDDLPEDQGQGDNGGDGASGGDRGPPPPSSGRGTGQGSGPPLSMTTGPTLTQLGQLKYKPQTTAVATRDQINYIAGLWQKNGVPQDKLALAAWDLARHCADVGSSDAARMVDYSPAGQNITRQTLAGLVKTVCTLRQFCMFYAKVVWNMMLKTEKPPASWQKWEYRYTERYAAFDFFQGVSNEAALNPTDGLFRQPTDAEMAASHTNRYVHVHRAGQGSSDYLTLATEVHKGRLQGTRVEYLEAP</sequence>
<dbReference type="Proteomes" id="UP000680508">
    <property type="component" value="Segment"/>
</dbReference>
<evidence type="ECO:0000256" key="6">
    <source>
        <dbReference type="ARBA" id="ARBA00023274"/>
    </source>
</evidence>
<evidence type="ECO:0000256" key="5">
    <source>
        <dbReference type="ARBA" id="ARBA00022844"/>
    </source>
</evidence>
<dbReference type="PROSITE" id="PS00418">
    <property type="entry name" value="POTEX_CARLAVIRUS_COAT"/>
    <property type="match status" value="1"/>
</dbReference>
<feature type="compositionally biased region" description="Gly residues" evidence="7">
    <location>
        <begin position="37"/>
        <end position="49"/>
    </location>
</feature>
<feature type="region of interest" description="Disordered" evidence="7">
    <location>
        <begin position="1"/>
        <end position="75"/>
    </location>
</feature>
<accession>V5V388</accession>
<feature type="compositionally biased region" description="Basic and acidic residues" evidence="7">
    <location>
        <begin position="1"/>
        <end position="29"/>
    </location>
</feature>
<evidence type="ECO:0000256" key="7">
    <source>
        <dbReference type="SAM" id="MobiDB-lite"/>
    </source>
</evidence>
<feature type="domain" description="Potexviruses and carlaviruses coat protein" evidence="8">
    <location>
        <begin position="196"/>
        <end position="211"/>
    </location>
</feature>
<evidence type="ECO:0000313" key="9">
    <source>
        <dbReference type="EMBL" id="AHB87037.1"/>
    </source>
</evidence>
<evidence type="ECO:0000259" key="8">
    <source>
        <dbReference type="PROSITE" id="PS00418"/>
    </source>
</evidence>
<keyword evidence="10" id="KW-1185">Reference proteome</keyword>
<keyword evidence="3" id="KW-1139">Helical capsid protein</keyword>
<comment type="function">
    <text evidence="1">Required for genome encapsidation. Forms ribonucleoprotein complexes along with TGB1 helicase and viral RNA.</text>
</comment>
<dbReference type="RefSeq" id="YP_010087336.1">
    <property type="nucleotide sequence ID" value="NC_055542.1"/>
</dbReference>
<evidence type="ECO:0000256" key="3">
    <source>
        <dbReference type="ARBA" id="ARBA00022497"/>
    </source>
</evidence>